<dbReference type="GO" id="GO:0046872">
    <property type="term" value="F:metal ion binding"/>
    <property type="evidence" value="ECO:0007669"/>
    <property type="project" value="InterPro"/>
</dbReference>
<dbReference type="AlphaFoldDB" id="A0A1F7X7X7"/>
<name>A0A1F7X7X7_9BACT</name>
<dbReference type="GO" id="GO:0045892">
    <property type="term" value="P:negative regulation of DNA-templated transcription"/>
    <property type="evidence" value="ECO:0007669"/>
    <property type="project" value="UniProtKB-ARBA"/>
</dbReference>
<dbReference type="GO" id="GO:0003677">
    <property type="term" value="F:DNA binding"/>
    <property type="evidence" value="ECO:0007669"/>
    <property type="project" value="InterPro"/>
</dbReference>
<comment type="caution">
    <text evidence="1">The sequence shown here is derived from an EMBL/GenBank/DDBJ whole genome shotgun (WGS) entry which is preliminary data.</text>
</comment>
<evidence type="ECO:0000313" key="1">
    <source>
        <dbReference type="EMBL" id="OGM11142.1"/>
    </source>
</evidence>
<evidence type="ECO:0000313" key="2">
    <source>
        <dbReference type="Proteomes" id="UP000177053"/>
    </source>
</evidence>
<dbReference type="EMBL" id="MGFS01000025">
    <property type="protein sequence ID" value="OGM11142.1"/>
    <property type="molecule type" value="Genomic_DNA"/>
</dbReference>
<dbReference type="Gene3D" id="1.20.58.1000">
    <property type="entry name" value="Metal-sensitive repressor, helix protomer"/>
    <property type="match status" value="1"/>
</dbReference>
<reference evidence="1 2" key="1">
    <citation type="journal article" date="2016" name="Nat. Commun.">
        <title>Thousands of microbial genomes shed light on interconnected biogeochemical processes in an aquifer system.</title>
        <authorList>
            <person name="Anantharaman K."/>
            <person name="Brown C.T."/>
            <person name="Hug L.A."/>
            <person name="Sharon I."/>
            <person name="Castelle C.J."/>
            <person name="Probst A.J."/>
            <person name="Thomas B.C."/>
            <person name="Singh A."/>
            <person name="Wilkins M.J."/>
            <person name="Karaoz U."/>
            <person name="Brodie E.L."/>
            <person name="Williams K.H."/>
            <person name="Hubbard S.S."/>
            <person name="Banfield J.F."/>
        </authorList>
    </citation>
    <scope>NUCLEOTIDE SEQUENCE [LARGE SCALE GENOMIC DNA]</scope>
</reference>
<evidence type="ECO:0008006" key="3">
    <source>
        <dbReference type="Google" id="ProtNLM"/>
    </source>
</evidence>
<accession>A0A1F7X7X7</accession>
<organism evidence="1 2">
    <name type="scientific">Candidatus Woesebacteria bacterium RBG_16_34_12</name>
    <dbReference type="NCBI Taxonomy" id="1802480"/>
    <lineage>
        <taxon>Bacteria</taxon>
        <taxon>Candidatus Woeseibacteriota</taxon>
    </lineage>
</organism>
<dbReference type="InterPro" id="IPR003735">
    <property type="entry name" value="Metal_Tscrpt_repr"/>
</dbReference>
<protein>
    <recommendedName>
        <fullName evidence="3">Metal-sensitive transcriptional repressor</fullName>
    </recommendedName>
</protein>
<proteinExistence type="predicted"/>
<gene>
    <name evidence="1" type="ORF">A2Z22_00995</name>
</gene>
<dbReference type="Proteomes" id="UP000177053">
    <property type="component" value="Unassembled WGS sequence"/>
</dbReference>
<sequence>MNKLVKERALFELSVAKKYLNKMLFLFENKHDCIKVVKNSRKAQKSLGNARKIMIEGHLECCLREKFKTLNGDQEFNKIVQLLRN</sequence>
<dbReference type="Pfam" id="PF02583">
    <property type="entry name" value="Trns_repr_metal"/>
    <property type="match status" value="1"/>
</dbReference>
<dbReference type="InterPro" id="IPR038390">
    <property type="entry name" value="Metal_Tscrpt_repr_sf"/>
</dbReference>